<dbReference type="GO" id="GO:0006457">
    <property type="term" value="P:protein folding"/>
    <property type="evidence" value="ECO:0007669"/>
    <property type="project" value="InterPro"/>
</dbReference>
<evidence type="ECO:0000256" key="5">
    <source>
        <dbReference type="ARBA" id="ARBA00023016"/>
    </source>
</evidence>
<dbReference type="GO" id="GO:0042803">
    <property type="term" value="F:protein homodimerization activity"/>
    <property type="evidence" value="ECO:0007669"/>
    <property type="project" value="InterPro"/>
</dbReference>
<dbReference type="GO" id="GO:0005829">
    <property type="term" value="C:cytosol"/>
    <property type="evidence" value="ECO:0007669"/>
    <property type="project" value="TreeGrafter"/>
</dbReference>
<dbReference type="FunFam" id="2.30.22.10:FF:000001">
    <property type="entry name" value="Protein GrpE"/>
    <property type="match status" value="1"/>
</dbReference>
<keyword evidence="5 10" id="KW-0346">Stress response</keyword>
<dbReference type="RefSeq" id="WP_100258235.1">
    <property type="nucleotide sequence ID" value="NZ_CP011797.1"/>
</dbReference>
<dbReference type="GO" id="GO:0051087">
    <property type="term" value="F:protein-folding chaperone binding"/>
    <property type="evidence" value="ECO:0007669"/>
    <property type="project" value="InterPro"/>
</dbReference>
<dbReference type="NCBIfam" id="NF010737">
    <property type="entry name" value="PRK14139.1"/>
    <property type="match status" value="1"/>
</dbReference>
<dbReference type="Gene3D" id="2.30.22.10">
    <property type="entry name" value="Head domain of nucleotide exchange factor GrpE"/>
    <property type="match status" value="1"/>
</dbReference>
<comment type="subunit">
    <text evidence="3 10">Homodimer.</text>
</comment>
<evidence type="ECO:0000256" key="7">
    <source>
        <dbReference type="ARBA" id="ARBA00053401"/>
    </source>
</evidence>
<dbReference type="NCBIfam" id="NF010748">
    <property type="entry name" value="PRK14150.1"/>
    <property type="match status" value="1"/>
</dbReference>
<evidence type="ECO:0000256" key="13">
    <source>
        <dbReference type="SAM" id="Coils"/>
    </source>
</evidence>
<keyword evidence="16" id="KW-1185">Reference proteome</keyword>
<dbReference type="SUPFAM" id="SSF58014">
    <property type="entry name" value="Coiled-coil domain of nucleotide exchange factor GrpE"/>
    <property type="match status" value="1"/>
</dbReference>
<dbReference type="Pfam" id="PF01025">
    <property type="entry name" value="GrpE"/>
    <property type="match status" value="1"/>
</dbReference>
<evidence type="ECO:0000256" key="9">
    <source>
        <dbReference type="ARBA" id="ARBA00076414"/>
    </source>
</evidence>
<feature type="region of interest" description="Disordered" evidence="14">
    <location>
        <begin position="1"/>
        <end position="23"/>
    </location>
</feature>
<evidence type="ECO:0000256" key="11">
    <source>
        <dbReference type="RuleBase" id="RU000639"/>
    </source>
</evidence>
<accession>A0A2K8L0I0</accession>
<dbReference type="PRINTS" id="PR00773">
    <property type="entry name" value="GRPEPROTEIN"/>
</dbReference>
<comment type="subcellular location">
    <subcellularLocation>
        <location evidence="1 10">Cytoplasm</location>
    </subcellularLocation>
</comment>
<evidence type="ECO:0000256" key="2">
    <source>
        <dbReference type="ARBA" id="ARBA00009054"/>
    </source>
</evidence>
<dbReference type="GO" id="GO:0000774">
    <property type="term" value="F:adenyl-nucleotide exchange factor activity"/>
    <property type="evidence" value="ECO:0007669"/>
    <property type="project" value="InterPro"/>
</dbReference>
<evidence type="ECO:0000256" key="10">
    <source>
        <dbReference type="HAMAP-Rule" id="MF_01151"/>
    </source>
</evidence>
<dbReference type="PROSITE" id="PS01071">
    <property type="entry name" value="GRPE"/>
    <property type="match status" value="1"/>
</dbReference>
<dbReference type="AlphaFoldDB" id="A0A2K8L0I0"/>
<dbReference type="PANTHER" id="PTHR21237:SF23">
    <property type="entry name" value="GRPE PROTEIN HOMOLOG, MITOCHONDRIAL"/>
    <property type="match status" value="1"/>
</dbReference>
<evidence type="ECO:0000256" key="3">
    <source>
        <dbReference type="ARBA" id="ARBA00011738"/>
    </source>
</evidence>
<evidence type="ECO:0000256" key="14">
    <source>
        <dbReference type="SAM" id="MobiDB-lite"/>
    </source>
</evidence>
<evidence type="ECO:0000313" key="15">
    <source>
        <dbReference type="EMBL" id="ATX78016.1"/>
    </source>
</evidence>
<dbReference type="GO" id="GO:0051082">
    <property type="term" value="F:unfolded protein binding"/>
    <property type="evidence" value="ECO:0007669"/>
    <property type="project" value="TreeGrafter"/>
</dbReference>
<keyword evidence="6 10" id="KW-0143">Chaperone</keyword>
<comment type="similarity">
    <text evidence="2 10 12">Belongs to the GrpE family.</text>
</comment>
<protein>
    <recommendedName>
        <fullName evidence="8 10">Protein GrpE</fullName>
    </recommendedName>
    <alternativeName>
        <fullName evidence="9 10">HSP-70 cofactor</fullName>
    </alternativeName>
</protein>
<sequence length="201" mass="22122">MTSEDKSVEEMPVNEPVSPEDVTVEDVMASESEASSDLVVQLAAAREEASKMRDQYLRSEAEMANLRRRVEKDVENAHKYGQEKLSRELLAVADNLERAVLSSESESADLVSLKEGVDLTLKGLKDLFIKFNIEAIDPEGNPFDPQLHQAMTMVENPNVEPNTVIAVMQKGYLLNGRLIRPAMVMVSKGGTAASKTIDETA</sequence>
<gene>
    <name evidence="10 15" type="primary">grpE</name>
    <name evidence="15" type="ORF">REIFOR_02895</name>
</gene>
<dbReference type="InterPro" id="IPR009012">
    <property type="entry name" value="GrpE_head"/>
</dbReference>
<dbReference type="PANTHER" id="PTHR21237">
    <property type="entry name" value="GRPE PROTEIN"/>
    <property type="match status" value="1"/>
</dbReference>
<name>A0A2K8L0I0_9GAMM</name>
<dbReference type="NCBIfam" id="NF010738">
    <property type="entry name" value="PRK14140.1"/>
    <property type="match status" value="1"/>
</dbReference>
<dbReference type="InterPro" id="IPR000740">
    <property type="entry name" value="GrpE"/>
</dbReference>
<feature type="coiled-coil region" evidence="13">
    <location>
        <begin position="42"/>
        <end position="69"/>
    </location>
</feature>
<evidence type="ECO:0000256" key="8">
    <source>
        <dbReference type="ARBA" id="ARBA00072274"/>
    </source>
</evidence>
<evidence type="ECO:0000313" key="16">
    <source>
        <dbReference type="Proteomes" id="UP000229757"/>
    </source>
</evidence>
<reference evidence="15 16" key="1">
    <citation type="journal article" date="2017" name="Environ. Microbiol.">
        <title>Genomic and physiological analyses of 'Reinekea forsetii' reveal a versatile opportunistic lifestyle during spring algae blooms.</title>
        <authorList>
            <person name="Avci B."/>
            <person name="Hahnke R.L."/>
            <person name="Chafee M."/>
            <person name="Fischer T."/>
            <person name="Gruber-Vodicka H."/>
            <person name="Tegetmeyer H.E."/>
            <person name="Harder J."/>
            <person name="Fuchs B.M."/>
            <person name="Amann R.I."/>
            <person name="Teeling H."/>
        </authorList>
    </citation>
    <scope>NUCLEOTIDE SEQUENCE [LARGE SCALE GENOMIC DNA]</scope>
    <source>
        <strain evidence="15 16">Hel1_31_D35</strain>
    </source>
</reference>
<proteinExistence type="inferred from homology"/>
<evidence type="ECO:0000256" key="4">
    <source>
        <dbReference type="ARBA" id="ARBA00022490"/>
    </source>
</evidence>
<dbReference type="SUPFAM" id="SSF51064">
    <property type="entry name" value="Head domain of nucleotide exchange factor GrpE"/>
    <property type="match status" value="1"/>
</dbReference>
<evidence type="ECO:0000256" key="1">
    <source>
        <dbReference type="ARBA" id="ARBA00004496"/>
    </source>
</evidence>
<evidence type="ECO:0000256" key="12">
    <source>
        <dbReference type="RuleBase" id="RU004478"/>
    </source>
</evidence>
<dbReference type="CDD" id="cd00446">
    <property type="entry name" value="GrpE"/>
    <property type="match status" value="1"/>
</dbReference>
<keyword evidence="13" id="KW-0175">Coiled coil</keyword>
<dbReference type="Proteomes" id="UP000229757">
    <property type="component" value="Chromosome"/>
</dbReference>
<dbReference type="KEGG" id="rfo:REIFOR_02895"/>
<evidence type="ECO:0000256" key="6">
    <source>
        <dbReference type="ARBA" id="ARBA00023186"/>
    </source>
</evidence>
<dbReference type="EMBL" id="CP011797">
    <property type="protein sequence ID" value="ATX78016.1"/>
    <property type="molecule type" value="Genomic_DNA"/>
</dbReference>
<dbReference type="HAMAP" id="MF_01151">
    <property type="entry name" value="GrpE"/>
    <property type="match status" value="1"/>
</dbReference>
<dbReference type="OrthoDB" id="9789811at2"/>
<dbReference type="InterPro" id="IPR013805">
    <property type="entry name" value="GrpE_CC"/>
</dbReference>
<comment type="function">
    <text evidence="7 10 11">Participates actively in the response to hyperosmotic and heat shock by preventing the aggregation of stress-denatured proteins, in association with DnaK and GrpE. It is the nucleotide exchange factor for DnaK and may function as a thermosensor. Unfolded proteins bind initially to DnaJ; upon interaction with the DnaJ-bound protein, DnaK hydrolyzes its bound ATP, resulting in the formation of a stable complex. GrpE releases ADP from DnaK; ATP binding to DnaK triggers the release of the substrate protein, thus completing the reaction cycle. Several rounds of ATP-dependent interactions between DnaJ, DnaK and GrpE are required for fully efficient folding.</text>
</comment>
<dbReference type="Gene3D" id="3.90.20.20">
    <property type="match status" value="1"/>
</dbReference>
<organism evidence="15 16">
    <name type="scientific">Reinekea forsetii</name>
    <dbReference type="NCBI Taxonomy" id="1336806"/>
    <lineage>
        <taxon>Bacteria</taxon>
        <taxon>Pseudomonadati</taxon>
        <taxon>Pseudomonadota</taxon>
        <taxon>Gammaproteobacteria</taxon>
        <taxon>Oceanospirillales</taxon>
        <taxon>Saccharospirillaceae</taxon>
        <taxon>Reinekea</taxon>
    </lineage>
</organism>
<keyword evidence="4 10" id="KW-0963">Cytoplasm</keyword>